<evidence type="ECO:0000256" key="1">
    <source>
        <dbReference type="ARBA" id="ARBA00004726"/>
    </source>
</evidence>
<evidence type="ECO:0000256" key="7">
    <source>
        <dbReference type="ARBA" id="ARBA00022695"/>
    </source>
</evidence>
<evidence type="ECO:0000313" key="14">
    <source>
        <dbReference type="Proteomes" id="UP000252100"/>
    </source>
</evidence>
<keyword evidence="10" id="KW-0067">ATP-binding</keyword>
<dbReference type="PANTHER" id="PTHR22749:SF6">
    <property type="entry name" value="RIBOFLAVIN KINASE"/>
    <property type="match status" value="1"/>
</dbReference>
<dbReference type="EC" id="2.7.7.2" evidence="3"/>
<keyword evidence="8" id="KW-0547">Nucleotide-binding</keyword>
<gene>
    <name evidence="13" type="ORF">DT065_15185</name>
</gene>
<evidence type="ECO:0000259" key="12">
    <source>
        <dbReference type="Pfam" id="PF06574"/>
    </source>
</evidence>
<dbReference type="FunFam" id="3.40.50.620:FF:000021">
    <property type="entry name" value="Riboflavin biosynthesis protein"/>
    <property type="match status" value="1"/>
</dbReference>
<dbReference type="GO" id="GO:0009231">
    <property type="term" value="P:riboflavin biosynthetic process"/>
    <property type="evidence" value="ECO:0007669"/>
    <property type="project" value="InterPro"/>
</dbReference>
<keyword evidence="6" id="KW-0808">Transferase</keyword>
<evidence type="ECO:0000256" key="11">
    <source>
        <dbReference type="ARBA" id="ARBA00049494"/>
    </source>
</evidence>
<sequence length="280" mass="32251">MEIIHLNNKQPDPCSTETKPSVFTAGFFDGMHVGHQKVINEAKKMADKKGLPLACITFFPHPKEILKNSNEQFQYINPIAEKQIALEKLGVDKLYIVEFNYEFASLTPKQFVQDYLLVLGAEYVVAGFDFTYGRRGQGNMERMREDADQKLEAIKVERVERNGEKVSSTLLREMICSGNIEKVHDYLDQHYEVEGEILFDHFDTVVDVKDHYLIPCSGLYDVSVSTGREEWQQRVIVDQERMKIILSRDSPRSIKHSTKISIKWLKQVSTEFVLELAQSV</sequence>
<comment type="catalytic activity">
    <reaction evidence="11">
        <text>FMN + ATP + H(+) = FAD + diphosphate</text>
        <dbReference type="Rhea" id="RHEA:17237"/>
        <dbReference type="ChEBI" id="CHEBI:15378"/>
        <dbReference type="ChEBI" id="CHEBI:30616"/>
        <dbReference type="ChEBI" id="CHEBI:33019"/>
        <dbReference type="ChEBI" id="CHEBI:57692"/>
        <dbReference type="ChEBI" id="CHEBI:58210"/>
        <dbReference type="EC" id="2.7.7.2"/>
    </reaction>
</comment>
<evidence type="ECO:0000256" key="4">
    <source>
        <dbReference type="ARBA" id="ARBA00022630"/>
    </source>
</evidence>
<feature type="domain" description="FAD synthetase" evidence="12">
    <location>
        <begin position="16"/>
        <end position="169"/>
    </location>
</feature>
<dbReference type="GO" id="GO:0009398">
    <property type="term" value="P:FMN biosynthetic process"/>
    <property type="evidence" value="ECO:0007669"/>
    <property type="project" value="TreeGrafter"/>
</dbReference>
<dbReference type="GO" id="GO:0006747">
    <property type="term" value="P:FAD biosynthetic process"/>
    <property type="evidence" value="ECO:0007669"/>
    <property type="project" value="UniProtKB-UniPathway"/>
</dbReference>
<accession>A0A345C1X9</accession>
<dbReference type="SUPFAM" id="SSF52374">
    <property type="entry name" value="Nucleotidylyl transferase"/>
    <property type="match status" value="1"/>
</dbReference>
<evidence type="ECO:0000256" key="3">
    <source>
        <dbReference type="ARBA" id="ARBA00012393"/>
    </source>
</evidence>
<dbReference type="AlphaFoldDB" id="A0A345C1X9"/>
<evidence type="ECO:0000256" key="10">
    <source>
        <dbReference type="ARBA" id="ARBA00022840"/>
    </source>
</evidence>
<evidence type="ECO:0000313" key="13">
    <source>
        <dbReference type="EMBL" id="AXF57210.1"/>
    </source>
</evidence>
<dbReference type="RefSeq" id="WP_114374817.1">
    <property type="nucleotide sequence ID" value="NZ_CP031092.1"/>
</dbReference>
<dbReference type="GO" id="GO:0008531">
    <property type="term" value="F:riboflavin kinase activity"/>
    <property type="evidence" value="ECO:0007669"/>
    <property type="project" value="TreeGrafter"/>
</dbReference>
<keyword evidence="14" id="KW-1185">Reference proteome</keyword>
<keyword evidence="5" id="KW-0288">FMN</keyword>
<protein>
    <recommendedName>
        <fullName evidence="3">FAD synthase</fullName>
        <ecNumber evidence="3">2.7.7.2</ecNumber>
    </recommendedName>
</protein>
<dbReference type="GO" id="GO:0003919">
    <property type="term" value="F:FMN adenylyltransferase activity"/>
    <property type="evidence" value="ECO:0007669"/>
    <property type="project" value="UniProtKB-EC"/>
</dbReference>
<dbReference type="EMBL" id="CP031092">
    <property type="protein sequence ID" value="AXF57210.1"/>
    <property type="molecule type" value="Genomic_DNA"/>
</dbReference>
<dbReference type="InterPro" id="IPR015864">
    <property type="entry name" value="FAD_synthase"/>
</dbReference>
<name>A0A345C1X9_9BACI</name>
<dbReference type="Pfam" id="PF06574">
    <property type="entry name" value="FAD_syn"/>
    <property type="match status" value="1"/>
</dbReference>
<proteinExistence type="inferred from homology"/>
<evidence type="ECO:0000256" key="8">
    <source>
        <dbReference type="ARBA" id="ARBA00022741"/>
    </source>
</evidence>
<evidence type="ECO:0000256" key="2">
    <source>
        <dbReference type="ARBA" id="ARBA00010214"/>
    </source>
</evidence>
<keyword evidence="7" id="KW-0548">Nucleotidyltransferase</keyword>
<dbReference type="InterPro" id="IPR014729">
    <property type="entry name" value="Rossmann-like_a/b/a_fold"/>
</dbReference>
<evidence type="ECO:0000256" key="6">
    <source>
        <dbReference type="ARBA" id="ARBA00022679"/>
    </source>
</evidence>
<dbReference type="OrthoDB" id="9803667at2"/>
<dbReference type="InterPro" id="IPR023468">
    <property type="entry name" value="Riboflavin_kinase"/>
</dbReference>
<comment type="pathway">
    <text evidence="1">Cofactor biosynthesis; FAD biosynthesis; FAD from FMN: step 1/1.</text>
</comment>
<dbReference type="PANTHER" id="PTHR22749">
    <property type="entry name" value="RIBOFLAVIN KINASE/FMN ADENYLYLTRANSFERASE"/>
    <property type="match status" value="1"/>
</dbReference>
<dbReference type="GO" id="GO:0005524">
    <property type="term" value="F:ATP binding"/>
    <property type="evidence" value="ECO:0007669"/>
    <property type="project" value="UniProtKB-KW"/>
</dbReference>
<keyword evidence="9" id="KW-0274">FAD</keyword>
<dbReference type="Proteomes" id="UP000252100">
    <property type="component" value="Chromosome"/>
</dbReference>
<evidence type="ECO:0000256" key="9">
    <source>
        <dbReference type="ARBA" id="ARBA00022827"/>
    </source>
</evidence>
<comment type="similarity">
    <text evidence="2">Belongs to the RibF family.</text>
</comment>
<evidence type="ECO:0000256" key="5">
    <source>
        <dbReference type="ARBA" id="ARBA00022643"/>
    </source>
</evidence>
<dbReference type="CDD" id="cd02064">
    <property type="entry name" value="FAD_synthetase_N"/>
    <property type="match status" value="1"/>
</dbReference>
<keyword evidence="4" id="KW-0285">Flavoprotein</keyword>
<dbReference type="Gene3D" id="3.40.50.620">
    <property type="entry name" value="HUPs"/>
    <property type="match status" value="1"/>
</dbReference>
<dbReference type="KEGG" id="rue:DT065_15185"/>
<organism evidence="13 14">
    <name type="scientific">Salicibibacter kimchii</name>
    <dbReference type="NCBI Taxonomy" id="2099786"/>
    <lineage>
        <taxon>Bacteria</taxon>
        <taxon>Bacillati</taxon>
        <taxon>Bacillota</taxon>
        <taxon>Bacilli</taxon>
        <taxon>Bacillales</taxon>
        <taxon>Bacillaceae</taxon>
        <taxon>Salicibibacter</taxon>
    </lineage>
</organism>
<reference evidence="13 14" key="1">
    <citation type="journal article" date="2018" name="J. Microbiol.">
        <title>Salicibibacter kimchii gen. nov., sp. nov., a moderately halophilic and alkalitolerant bacterium in the family Bacillaceae, isolated from kimchi.</title>
        <authorList>
            <person name="Jang J.Y."/>
            <person name="Oh Y.J."/>
            <person name="Lim S.K."/>
            <person name="Park H.K."/>
            <person name="Lee C."/>
            <person name="Kim J.Y."/>
            <person name="Lee M.A."/>
            <person name="Choi H.J."/>
        </authorList>
    </citation>
    <scope>NUCLEOTIDE SEQUENCE [LARGE SCALE GENOMIC DNA]</scope>
    <source>
        <strain evidence="13 14">NKC1-1</strain>
    </source>
</reference>
<dbReference type="UniPathway" id="UPA00277">
    <property type="reaction ID" value="UER00407"/>
</dbReference>